<gene>
    <name evidence="1" type="ORF">LK07_27610</name>
</gene>
<dbReference type="KEGG" id="splu:LK06_026450"/>
<sequence>MSTSYDDGVQGAAGALGDAFGAVLEADRAREAFSLRFSHALAHELACLGFVQHGCPLGWRAFRHLVVPDLSRPRLLLRIIQSSDRSTFIFDTIEA</sequence>
<keyword evidence="2" id="KW-1185">Reference proteome</keyword>
<organism evidence="1 2">
    <name type="scientific">Streptomyces pluripotens</name>
    <dbReference type="NCBI Taxonomy" id="1355015"/>
    <lineage>
        <taxon>Bacteria</taxon>
        <taxon>Bacillati</taxon>
        <taxon>Actinomycetota</taxon>
        <taxon>Actinomycetes</taxon>
        <taxon>Kitasatosporales</taxon>
        <taxon>Streptomycetaceae</taxon>
        <taxon>Streptomyces</taxon>
    </lineage>
</organism>
<accession>A0A221P4N6</accession>
<evidence type="ECO:0000313" key="2">
    <source>
        <dbReference type="Proteomes" id="UP000031501"/>
    </source>
</evidence>
<reference evidence="1 2" key="1">
    <citation type="submission" date="2017-07" db="EMBL/GenBank/DDBJ databases">
        <title>Genome sequence of Streptomyces pluripotens MUSC 137T.</title>
        <authorList>
            <person name="Ser H.-L."/>
            <person name="Lee L.-H."/>
        </authorList>
    </citation>
    <scope>NUCLEOTIDE SEQUENCE [LARGE SCALE GENOMIC DNA]</scope>
    <source>
        <strain evidence="1 2">MUSC 137</strain>
    </source>
</reference>
<dbReference type="Proteomes" id="UP000031501">
    <property type="component" value="Chromosome"/>
</dbReference>
<dbReference type="AlphaFoldDB" id="A0A221P4N6"/>
<protein>
    <submittedName>
        <fullName evidence="1">Uncharacterized protein</fullName>
    </submittedName>
</protein>
<name>A0A221P4N6_9ACTN</name>
<dbReference type="EMBL" id="CP022433">
    <property type="protein sequence ID" value="ASN27167.1"/>
    <property type="molecule type" value="Genomic_DNA"/>
</dbReference>
<evidence type="ECO:0000313" key="1">
    <source>
        <dbReference type="EMBL" id="ASN27167.1"/>
    </source>
</evidence>
<proteinExistence type="predicted"/>